<feature type="coiled-coil region" evidence="12">
    <location>
        <begin position="98"/>
        <end position="223"/>
    </location>
</feature>
<dbReference type="InterPro" id="IPR019821">
    <property type="entry name" value="Kinesin_motor_CS"/>
</dbReference>
<protein>
    <recommendedName>
        <fullName evidence="11">Kinesin-like protein</fullName>
    </recommendedName>
</protein>
<name>A0A8C6P978_NOTFU</name>
<proteinExistence type="inferred from homology"/>
<dbReference type="InterPro" id="IPR027640">
    <property type="entry name" value="Kinesin-like_fam"/>
</dbReference>
<reference evidence="15" key="1">
    <citation type="submission" date="2014-08" db="EMBL/GenBank/DDBJ databases">
        <authorList>
            <person name="Senf B."/>
            <person name="Petzold A."/>
            <person name="Downie B.R."/>
            <person name="Koch P."/>
            <person name="Platzer M."/>
        </authorList>
    </citation>
    <scope>NUCLEOTIDE SEQUENCE [LARGE SCALE GENOMIC DNA]</scope>
    <source>
        <strain evidence="15">GRZ</strain>
    </source>
</reference>
<evidence type="ECO:0000256" key="8">
    <source>
        <dbReference type="ARBA" id="ARBA00023175"/>
    </source>
</evidence>
<organism evidence="15 16">
    <name type="scientific">Nothobranchius furzeri</name>
    <name type="common">Turquoise killifish</name>
    <dbReference type="NCBI Taxonomy" id="105023"/>
    <lineage>
        <taxon>Eukaryota</taxon>
        <taxon>Metazoa</taxon>
        <taxon>Chordata</taxon>
        <taxon>Craniata</taxon>
        <taxon>Vertebrata</taxon>
        <taxon>Euteleostomi</taxon>
        <taxon>Actinopterygii</taxon>
        <taxon>Neopterygii</taxon>
        <taxon>Teleostei</taxon>
        <taxon>Neoteleostei</taxon>
        <taxon>Acanthomorphata</taxon>
        <taxon>Ovalentaria</taxon>
        <taxon>Atherinomorphae</taxon>
        <taxon>Cyprinodontiformes</taxon>
        <taxon>Nothobranchiidae</taxon>
        <taxon>Nothobranchius</taxon>
    </lineage>
</organism>
<evidence type="ECO:0000256" key="4">
    <source>
        <dbReference type="ARBA" id="ARBA00022701"/>
    </source>
</evidence>
<reference evidence="15" key="2">
    <citation type="submission" date="2025-08" db="UniProtKB">
        <authorList>
            <consortium name="Ensembl"/>
        </authorList>
    </citation>
    <scope>IDENTIFICATION</scope>
</reference>
<comment type="similarity">
    <text evidence="2">Belongs to the TRAFAC class myosin-kinesin ATPase superfamily. Kinesin family. KIN-14 subfamily.</text>
</comment>
<dbReference type="GO" id="GO:0008017">
    <property type="term" value="F:microtubule binding"/>
    <property type="evidence" value="ECO:0007669"/>
    <property type="project" value="InterPro"/>
</dbReference>
<evidence type="ECO:0000256" key="12">
    <source>
        <dbReference type="SAM" id="Coils"/>
    </source>
</evidence>
<dbReference type="PRINTS" id="PR00380">
    <property type="entry name" value="KINESINHEAVY"/>
</dbReference>
<reference evidence="15" key="3">
    <citation type="submission" date="2025-09" db="UniProtKB">
        <authorList>
            <consortium name="Ensembl"/>
        </authorList>
    </citation>
    <scope>IDENTIFICATION</scope>
</reference>
<evidence type="ECO:0000256" key="11">
    <source>
        <dbReference type="RuleBase" id="RU000394"/>
    </source>
</evidence>
<feature type="binding site" evidence="10">
    <location>
        <begin position="333"/>
        <end position="340"/>
    </location>
    <ligand>
        <name>ATP</name>
        <dbReference type="ChEBI" id="CHEBI:30616"/>
    </ligand>
</feature>
<evidence type="ECO:0000256" key="5">
    <source>
        <dbReference type="ARBA" id="ARBA00022741"/>
    </source>
</evidence>
<dbReference type="GeneTree" id="ENSGT00940000161735"/>
<keyword evidence="16" id="KW-1185">Reference proteome</keyword>
<dbReference type="PANTHER" id="PTHR47972">
    <property type="entry name" value="KINESIN-LIKE PROTEIN KLP-3"/>
    <property type="match status" value="1"/>
</dbReference>
<dbReference type="PROSITE" id="PS50067">
    <property type="entry name" value="KINESIN_MOTOR_2"/>
    <property type="match status" value="1"/>
</dbReference>
<dbReference type="PROSITE" id="PS00411">
    <property type="entry name" value="KINESIN_MOTOR_1"/>
    <property type="match status" value="1"/>
</dbReference>
<keyword evidence="6 10" id="KW-0067">ATP-binding</keyword>
<evidence type="ECO:0000256" key="3">
    <source>
        <dbReference type="ARBA" id="ARBA00022490"/>
    </source>
</evidence>
<gene>
    <name evidence="15" type="primary">kifc1</name>
</gene>
<evidence type="ECO:0000313" key="16">
    <source>
        <dbReference type="Proteomes" id="UP000694548"/>
    </source>
</evidence>
<evidence type="ECO:0000256" key="2">
    <source>
        <dbReference type="ARBA" id="ARBA00010899"/>
    </source>
</evidence>
<feature type="region of interest" description="Disordered" evidence="13">
    <location>
        <begin position="13"/>
        <end position="37"/>
    </location>
</feature>
<feature type="domain" description="Kinesin motor" evidence="14">
    <location>
        <begin position="244"/>
        <end position="576"/>
    </location>
</feature>
<dbReference type="GO" id="GO:0007018">
    <property type="term" value="P:microtubule-based movement"/>
    <property type="evidence" value="ECO:0007669"/>
    <property type="project" value="InterPro"/>
</dbReference>
<evidence type="ECO:0000256" key="7">
    <source>
        <dbReference type="ARBA" id="ARBA00023054"/>
    </source>
</evidence>
<dbReference type="SUPFAM" id="SSF52540">
    <property type="entry name" value="P-loop containing nucleoside triphosphate hydrolases"/>
    <property type="match status" value="1"/>
</dbReference>
<dbReference type="AlphaFoldDB" id="A0A8C6P978"/>
<dbReference type="GO" id="GO:0003777">
    <property type="term" value="F:microtubule motor activity"/>
    <property type="evidence" value="ECO:0007669"/>
    <property type="project" value="InterPro"/>
</dbReference>
<evidence type="ECO:0000256" key="13">
    <source>
        <dbReference type="SAM" id="MobiDB-lite"/>
    </source>
</evidence>
<evidence type="ECO:0000259" key="14">
    <source>
        <dbReference type="PROSITE" id="PS50067"/>
    </source>
</evidence>
<keyword evidence="8 10" id="KW-0505">Motor protein</keyword>
<keyword evidence="7 12" id="KW-0175">Coiled coil</keyword>
<keyword evidence="9" id="KW-0206">Cytoskeleton</keyword>
<evidence type="ECO:0000256" key="1">
    <source>
        <dbReference type="ARBA" id="ARBA00004245"/>
    </source>
</evidence>
<evidence type="ECO:0000256" key="6">
    <source>
        <dbReference type="ARBA" id="ARBA00022840"/>
    </source>
</evidence>
<keyword evidence="4 11" id="KW-0493">Microtubule</keyword>
<keyword evidence="3" id="KW-0963">Cytoplasm</keyword>
<dbReference type="InterPro" id="IPR001752">
    <property type="entry name" value="Kinesin_motor_dom"/>
</dbReference>
<dbReference type="InterPro" id="IPR036961">
    <property type="entry name" value="Kinesin_motor_dom_sf"/>
</dbReference>
<dbReference type="GO" id="GO:0005874">
    <property type="term" value="C:microtubule"/>
    <property type="evidence" value="ECO:0007669"/>
    <property type="project" value="UniProtKB-KW"/>
</dbReference>
<sequence>MSRLPVITKRVLTSSNSENSHHLAPAPKKVRREQEPQRCPTAVTVIGDKRPPVASGRASLYKSVRGAGAATVAAGPSRGETGGTGAPRRQAWDLKGKVSDMEGKIRNYQTKVRSVNEENELLKGSVAQSQIGYEVELQALCGVREDLKHMTSEKNCLQRELSDLEAKYKVMETLRDSQEAELQTLKMKLSVQDSTVTRLQTSLTNAQEEVRTLKETVVEQKDELHAGEMERRRLHNMIQELKGNIRVFCRVRPLVDGGLSSHIQLAPSDNKSITLAKTEESHTGKSADTHKNYHFSFDQVFGPHASQQQIFEEISLLVQSALDGYNVCCFAYGQTGSGKTYTMEGEEFDDSRGVIPRAVQQIFRAGEKLESQGWEFNFTASFVEIYNETLRDLLYTGKPSKRPEHEIRKSNNEVTVTNLTYKQVCSEGQVLDLIALAKQNRSTAQTAQNDRSSRSHSVFQLQIEGANAGRDVRCKSTLCLVDLAGSERMVKSQSQGERFKEMTSINSSLSNLGIVITSLANKESHVPYRNSKLTYLLQGCLGGNSKTLMFVNISPEPDSFGETLNSLRFASKVNDCVIGTASSNKK</sequence>
<evidence type="ECO:0000313" key="15">
    <source>
        <dbReference type="Ensembl" id="ENSNFUP00015040297.1"/>
    </source>
</evidence>
<comment type="subcellular location">
    <subcellularLocation>
        <location evidence="1">Cytoplasm</location>
        <location evidence="1">Cytoskeleton</location>
    </subcellularLocation>
</comment>
<dbReference type="CDD" id="cd01366">
    <property type="entry name" value="KISc_C_terminal"/>
    <property type="match status" value="1"/>
</dbReference>
<evidence type="ECO:0000256" key="9">
    <source>
        <dbReference type="ARBA" id="ARBA00023212"/>
    </source>
</evidence>
<dbReference type="Gene3D" id="3.40.850.10">
    <property type="entry name" value="Kinesin motor domain"/>
    <property type="match status" value="1"/>
</dbReference>
<dbReference type="PANTHER" id="PTHR47972:SF45">
    <property type="entry name" value="PROTEIN CLARET SEGREGATIONAL"/>
    <property type="match status" value="1"/>
</dbReference>
<dbReference type="Proteomes" id="UP000694548">
    <property type="component" value="Chromosome sgr19"/>
</dbReference>
<dbReference type="InterPro" id="IPR027417">
    <property type="entry name" value="P-loop_NTPase"/>
</dbReference>
<dbReference type="FunFam" id="3.40.850.10:FF:000046">
    <property type="entry name" value="Kinesin-like protein"/>
    <property type="match status" value="1"/>
</dbReference>
<dbReference type="SMART" id="SM00129">
    <property type="entry name" value="KISc"/>
    <property type="match status" value="1"/>
</dbReference>
<dbReference type="Ensembl" id="ENSNFUT00015042068.1">
    <property type="protein sequence ID" value="ENSNFUP00015040297.1"/>
    <property type="gene ID" value="ENSNFUG00015018986.1"/>
</dbReference>
<dbReference type="Pfam" id="PF00225">
    <property type="entry name" value="Kinesin"/>
    <property type="match status" value="1"/>
</dbReference>
<accession>A0A8C6P978</accession>
<evidence type="ECO:0000256" key="10">
    <source>
        <dbReference type="PROSITE-ProRule" id="PRU00283"/>
    </source>
</evidence>
<dbReference type="GO" id="GO:0005524">
    <property type="term" value="F:ATP binding"/>
    <property type="evidence" value="ECO:0007669"/>
    <property type="project" value="UniProtKB-UniRule"/>
</dbReference>
<keyword evidence="5 10" id="KW-0547">Nucleotide-binding</keyword>